<dbReference type="Pfam" id="PF25590">
    <property type="entry name" value="DUF7936"/>
    <property type="match status" value="1"/>
</dbReference>
<name>A0A6J7WMI1_9CAUD</name>
<evidence type="ECO:0000313" key="2">
    <source>
        <dbReference type="EMBL" id="CAB5212580.1"/>
    </source>
</evidence>
<protein>
    <recommendedName>
        <fullName evidence="1">DUF7936 domain-containing protein</fullName>
    </recommendedName>
</protein>
<organism evidence="2">
    <name type="scientific">uncultured Caudovirales phage</name>
    <dbReference type="NCBI Taxonomy" id="2100421"/>
    <lineage>
        <taxon>Viruses</taxon>
        <taxon>Duplodnaviria</taxon>
        <taxon>Heunggongvirae</taxon>
        <taxon>Uroviricota</taxon>
        <taxon>Caudoviricetes</taxon>
        <taxon>Peduoviridae</taxon>
        <taxon>Maltschvirus</taxon>
        <taxon>Maltschvirus maltsch</taxon>
    </lineage>
</organism>
<accession>A0A6J7WMI1</accession>
<gene>
    <name evidence="2" type="ORF">UFOVP192_33</name>
</gene>
<evidence type="ECO:0000259" key="1">
    <source>
        <dbReference type="Pfam" id="PF25590"/>
    </source>
</evidence>
<reference evidence="2" key="1">
    <citation type="submission" date="2020-05" db="EMBL/GenBank/DDBJ databases">
        <authorList>
            <person name="Chiriac C."/>
            <person name="Salcher M."/>
            <person name="Ghai R."/>
            <person name="Kavagutti S V."/>
        </authorList>
    </citation>
    <scope>NUCLEOTIDE SEQUENCE</scope>
</reference>
<dbReference type="EMBL" id="LR798232">
    <property type="protein sequence ID" value="CAB5212580.1"/>
    <property type="molecule type" value="Genomic_DNA"/>
</dbReference>
<feature type="domain" description="DUF7936" evidence="1">
    <location>
        <begin position="1"/>
        <end position="87"/>
    </location>
</feature>
<sequence>MITFKWTILEVFAKDEVITGAKYHLVGTDDDISVETEGNWYFDCPTAKVPYLEVTEEMIANWIEKDAIKDGQNHIKINVEKQIEALKSFQPVAPPWMPQVFTPGQ</sequence>
<proteinExistence type="predicted"/>
<dbReference type="InterPro" id="IPR057696">
    <property type="entry name" value="DUF7936"/>
</dbReference>